<evidence type="ECO:0000256" key="4">
    <source>
        <dbReference type="ARBA" id="ARBA00023186"/>
    </source>
</evidence>
<feature type="domain" description="UreE urease accessory N-terminal" evidence="7">
    <location>
        <begin position="7"/>
        <end position="70"/>
    </location>
</feature>
<keyword evidence="9" id="KW-1185">Reference proteome</keyword>
<proteinExistence type="inferred from homology"/>
<sequence length="222" mass="24934">MQIADTFIRNNAAADLHLDGCPTVTLSLAQRRRSRQRLQLDNGTDIGMAIERGQTLRHHDVLVTDQNQYIRVLAALEQVVRVRAASPWQLARAAYHLGNRHILLEIGDGFLQFEYDPVLIDMLEQIGDLTIETVAAIFEPDVGAYGGGHRHGHDESFDEDYALAQAAFHHHEATHDHDSTHSHSHSHSHSHNHAHFHPHHHEGHTHPMHDSTSLDGAQDKTP</sequence>
<dbReference type="Proteomes" id="UP000783934">
    <property type="component" value="Unassembled WGS sequence"/>
</dbReference>
<gene>
    <name evidence="5" type="primary">ureE</name>
    <name evidence="8" type="ORF">GGR41_000822</name>
</gene>
<dbReference type="SUPFAM" id="SSF69287">
    <property type="entry name" value="Urease metallochaperone UreE, N-terminal domain"/>
    <property type="match status" value="1"/>
</dbReference>
<dbReference type="NCBIfam" id="NF009751">
    <property type="entry name" value="PRK13261.1-1"/>
    <property type="match status" value="1"/>
</dbReference>
<dbReference type="SMART" id="SM00988">
    <property type="entry name" value="UreE_N"/>
    <property type="match status" value="1"/>
</dbReference>
<feature type="compositionally biased region" description="Basic and acidic residues" evidence="6">
    <location>
        <begin position="171"/>
        <end position="181"/>
    </location>
</feature>
<reference evidence="8 9" key="1">
    <citation type="submission" date="2020-03" db="EMBL/GenBank/DDBJ databases">
        <title>Genomic Encyclopedia of Type Strains, Phase IV (KMG-IV): sequencing the most valuable type-strain genomes for metagenomic binning, comparative biology and taxonomic classification.</title>
        <authorList>
            <person name="Goeker M."/>
        </authorList>
    </citation>
    <scope>NUCLEOTIDE SEQUENCE [LARGE SCALE GENOMIC DNA]</scope>
    <source>
        <strain evidence="8 9">DSM 26613</strain>
    </source>
</reference>
<evidence type="ECO:0000313" key="9">
    <source>
        <dbReference type="Proteomes" id="UP000783934"/>
    </source>
</evidence>
<keyword evidence="3 5" id="KW-0533">Nickel</keyword>
<evidence type="ECO:0000256" key="3">
    <source>
        <dbReference type="ARBA" id="ARBA00022596"/>
    </source>
</evidence>
<evidence type="ECO:0000256" key="6">
    <source>
        <dbReference type="SAM" id="MobiDB-lite"/>
    </source>
</evidence>
<comment type="similarity">
    <text evidence="5">Belongs to the UreE family.</text>
</comment>
<dbReference type="InterPro" id="IPR004029">
    <property type="entry name" value="UreE_N"/>
</dbReference>
<dbReference type="Gene3D" id="2.60.260.20">
    <property type="entry name" value="Urease metallochaperone UreE, N-terminal domain"/>
    <property type="match status" value="1"/>
</dbReference>
<protein>
    <recommendedName>
        <fullName evidence="5">Urease accessory protein UreE</fullName>
    </recommendedName>
</protein>
<keyword evidence="4 5" id="KW-0143">Chaperone</keyword>
<organism evidence="8 9">
    <name type="scientific">Paenalcaligenes hominis</name>
    <dbReference type="NCBI Taxonomy" id="643674"/>
    <lineage>
        <taxon>Bacteria</taxon>
        <taxon>Pseudomonadati</taxon>
        <taxon>Pseudomonadota</taxon>
        <taxon>Betaproteobacteria</taxon>
        <taxon>Burkholderiales</taxon>
        <taxon>Alcaligenaceae</taxon>
        <taxon>Paenalcaligenes</taxon>
    </lineage>
</organism>
<evidence type="ECO:0000256" key="5">
    <source>
        <dbReference type="HAMAP-Rule" id="MF_00822"/>
    </source>
</evidence>
<dbReference type="HAMAP" id="MF_00822">
    <property type="entry name" value="UreE"/>
    <property type="match status" value="1"/>
</dbReference>
<evidence type="ECO:0000313" key="8">
    <source>
        <dbReference type="EMBL" id="NJB64593.1"/>
    </source>
</evidence>
<dbReference type="InterPro" id="IPR007864">
    <property type="entry name" value="UreE_C_dom"/>
</dbReference>
<dbReference type="Pfam" id="PF02814">
    <property type="entry name" value="UreE_N"/>
    <property type="match status" value="1"/>
</dbReference>
<feature type="compositionally biased region" description="Basic residues" evidence="6">
    <location>
        <begin position="182"/>
        <end position="203"/>
    </location>
</feature>
<dbReference type="InterPro" id="IPR012406">
    <property type="entry name" value="UreE"/>
</dbReference>
<dbReference type="Pfam" id="PF05194">
    <property type="entry name" value="UreE_C"/>
    <property type="match status" value="1"/>
</dbReference>
<dbReference type="EMBL" id="JAATIZ010000002">
    <property type="protein sequence ID" value="NJB64593.1"/>
    <property type="molecule type" value="Genomic_DNA"/>
</dbReference>
<dbReference type="SUPFAM" id="SSF69737">
    <property type="entry name" value="Urease metallochaperone UreE, C-terminal domain"/>
    <property type="match status" value="1"/>
</dbReference>
<evidence type="ECO:0000256" key="2">
    <source>
        <dbReference type="ARBA" id="ARBA00022490"/>
    </source>
</evidence>
<accession>A0ABX0WPZ5</accession>
<dbReference type="NCBIfam" id="NF009762">
    <property type="entry name" value="PRK13263.1"/>
    <property type="match status" value="1"/>
</dbReference>
<name>A0ABX0WPZ5_9BURK</name>
<comment type="caution">
    <text evidence="8">The sequence shown here is derived from an EMBL/GenBank/DDBJ whole genome shotgun (WGS) entry which is preliminary data.</text>
</comment>
<evidence type="ECO:0000256" key="1">
    <source>
        <dbReference type="ARBA" id="ARBA00004496"/>
    </source>
</evidence>
<dbReference type="InterPro" id="IPR036118">
    <property type="entry name" value="UreE_N_sf"/>
</dbReference>
<dbReference type="CDD" id="cd00571">
    <property type="entry name" value="UreE"/>
    <property type="match status" value="1"/>
</dbReference>
<evidence type="ECO:0000259" key="7">
    <source>
        <dbReference type="SMART" id="SM00988"/>
    </source>
</evidence>
<comment type="function">
    <text evidence="5">Involved in urease metallocenter assembly. Binds nickel. Probably functions as a nickel donor during metallocenter assembly.</text>
</comment>
<dbReference type="Gene3D" id="3.30.70.790">
    <property type="entry name" value="UreE, C-terminal domain"/>
    <property type="match status" value="1"/>
</dbReference>
<keyword evidence="2 5" id="KW-0963">Cytoplasm</keyword>
<comment type="subcellular location">
    <subcellularLocation>
        <location evidence="1 5">Cytoplasm</location>
    </subcellularLocation>
</comment>
<feature type="region of interest" description="Disordered" evidence="6">
    <location>
        <begin position="171"/>
        <end position="222"/>
    </location>
</feature>
<dbReference type="RefSeq" id="WP_167660795.1">
    <property type="nucleotide sequence ID" value="NZ_BMCQ01000001.1"/>
</dbReference>